<dbReference type="PANTHER" id="PTHR16305:SF35">
    <property type="entry name" value="TRANSCRIPTIONAL ACTIVATOR DOMAIN"/>
    <property type="match status" value="1"/>
</dbReference>
<keyword evidence="1" id="KW-0547">Nucleotide-binding</keyword>
<evidence type="ECO:0000256" key="3">
    <source>
        <dbReference type="SAM" id="MobiDB-lite"/>
    </source>
</evidence>
<dbReference type="Gene3D" id="1.10.10.10">
    <property type="entry name" value="Winged helix-like DNA-binding domain superfamily/Winged helix DNA-binding domain"/>
    <property type="match status" value="1"/>
</dbReference>
<feature type="region of interest" description="Disordered" evidence="3">
    <location>
        <begin position="127"/>
        <end position="153"/>
    </location>
</feature>
<keyword evidence="2" id="KW-0067">ATP-binding</keyword>
<dbReference type="SUPFAM" id="SSF48452">
    <property type="entry name" value="TPR-like"/>
    <property type="match status" value="2"/>
</dbReference>
<dbReference type="Gene3D" id="1.25.40.10">
    <property type="entry name" value="Tetratricopeptide repeat domain"/>
    <property type="match status" value="2"/>
</dbReference>
<dbReference type="CDD" id="cd06170">
    <property type="entry name" value="LuxR_C_like"/>
    <property type="match status" value="1"/>
</dbReference>
<organism evidence="5 6">
    <name type="scientific">Microtetraspora fusca</name>
    <dbReference type="NCBI Taxonomy" id="1997"/>
    <lineage>
        <taxon>Bacteria</taxon>
        <taxon>Bacillati</taxon>
        <taxon>Actinomycetota</taxon>
        <taxon>Actinomycetes</taxon>
        <taxon>Streptosporangiales</taxon>
        <taxon>Streptosporangiaceae</taxon>
        <taxon>Microtetraspora</taxon>
    </lineage>
</organism>
<dbReference type="PANTHER" id="PTHR16305">
    <property type="entry name" value="TESTICULAR SOLUBLE ADENYLYL CYCLASE"/>
    <property type="match status" value="1"/>
</dbReference>
<dbReference type="PRINTS" id="PR00038">
    <property type="entry name" value="HTHLUXR"/>
</dbReference>
<dbReference type="SMART" id="SM00421">
    <property type="entry name" value="HTH_LUXR"/>
    <property type="match status" value="1"/>
</dbReference>
<accession>A0ABW6VFT3</accession>
<evidence type="ECO:0000256" key="1">
    <source>
        <dbReference type="ARBA" id="ARBA00022741"/>
    </source>
</evidence>
<proteinExistence type="predicted"/>
<comment type="caution">
    <text evidence="5">The sequence shown here is derived from an EMBL/GenBank/DDBJ whole genome shotgun (WGS) entry which is preliminary data.</text>
</comment>
<gene>
    <name evidence="5" type="ORF">ACFY05_35940</name>
</gene>
<evidence type="ECO:0000259" key="4">
    <source>
        <dbReference type="PROSITE" id="PS50043"/>
    </source>
</evidence>
<dbReference type="Pfam" id="PF00196">
    <property type="entry name" value="GerE"/>
    <property type="match status" value="1"/>
</dbReference>
<evidence type="ECO:0000313" key="5">
    <source>
        <dbReference type="EMBL" id="MFF4778233.1"/>
    </source>
</evidence>
<dbReference type="InterPro" id="IPR000792">
    <property type="entry name" value="Tscrpt_reg_LuxR_C"/>
</dbReference>
<dbReference type="InterPro" id="IPR036388">
    <property type="entry name" value="WH-like_DNA-bd_sf"/>
</dbReference>
<protein>
    <submittedName>
        <fullName evidence="5">Helix-turn-helix transcriptional regulator</fullName>
    </submittedName>
</protein>
<dbReference type="Pfam" id="PF13191">
    <property type="entry name" value="AAA_16"/>
    <property type="match status" value="1"/>
</dbReference>
<dbReference type="RefSeq" id="WP_387346780.1">
    <property type="nucleotide sequence ID" value="NZ_JBIAXI010000029.1"/>
</dbReference>
<reference evidence="5 6" key="1">
    <citation type="submission" date="2024-10" db="EMBL/GenBank/DDBJ databases">
        <title>The Natural Products Discovery Center: Release of the First 8490 Sequenced Strains for Exploring Actinobacteria Biosynthetic Diversity.</title>
        <authorList>
            <person name="Kalkreuter E."/>
            <person name="Kautsar S.A."/>
            <person name="Yang D."/>
            <person name="Bader C.D."/>
            <person name="Teijaro C.N."/>
            <person name="Fluegel L."/>
            <person name="Davis C.M."/>
            <person name="Simpson J.R."/>
            <person name="Lauterbach L."/>
            <person name="Steele A.D."/>
            <person name="Gui C."/>
            <person name="Meng S."/>
            <person name="Li G."/>
            <person name="Viehrig K."/>
            <person name="Ye F."/>
            <person name="Su P."/>
            <person name="Kiefer A.F."/>
            <person name="Nichols A."/>
            <person name="Cepeda A.J."/>
            <person name="Yan W."/>
            <person name="Fan B."/>
            <person name="Jiang Y."/>
            <person name="Adhikari A."/>
            <person name="Zheng C.-J."/>
            <person name="Schuster L."/>
            <person name="Cowan T.M."/>
            <person name="Smanski M.J."/>
            <person name="Chevrette M.G."/>
            <person name="De Carvalho L.P.S."/>
            <person name="Shen B."/>
        </authorList>
    </citation>
    <scope>NUCLEOTIDE SEQUENCE [LARGE SCALE GENOMIC DNA]</scope>
    <source>
        <strain evidence="5 6">NPDC001281</strain>
    </source>
</reference>
<dbReference type="SUPFAM" id="SSF46894">
    <property type="entry name" value="C-terminal effector domain of the bipartite response regulators"/>
    <property type="match status" value="1"/>
</dbReference>
<dbReference type="Proteomes" id="UP001602119">
    <property type="component" value="Unassembled WGS sequence"/>
</dbReference>
<evidence type="ECO:0000256" key="2">
    <source>
        <dbReference type="ARBA" id="ARBA00022840"/>
    </source>
</evidence>
<dbReference type="SUPFAM" id="SSF52540">
    <property type="entry name" value="P-loop containing nucleoside triphosphate hydrolases"/>
    <property type="match status" value="1"/>
</dbReference>
<dbReference type="PROSITE" id="PS50043">
    <property type="entry name" value="HTH_LUXR_2"/>
    <property type="match status" value="1"/>
</dbReference>
<evidence type="ECO:0000313" key="6">
    <source>
        <dbReference type="Proteomes" id="UP001602119"/>
    </source>
</evidence>
<feature type="domain" description="HTH luxR-type" evidence="4">
    <location>
        <begin position="913"/>
        <end position="978"/>
    </location>
</feature>
<dbReference type="InterPro" id="IPR041664">
    <property type="entry name" value="AAA_16"/>
</dbReference>
<sequence length="978" mass="103178">MEGRTAGRAVPGAPAPLIGRQDALAAMRDALGASERHGFRFLTLAGDPGAGKTRLLGELAAMAAGLGRVTMWGRAAEFEQMMPFSPLVDALDDHLETRRQEVADALGPATARLLSSVFPALTLRHPADPATDQAADHGNDLVPGEHGGPSPERGLARYRLYRAVRSMLDTLSGPSGLVLILDDVHWADESSLEFLDHLTRHPPAGPVLLAVAFRPAQAPPRLAALPLAAAARAHEVAVGPLTPEEAEELLGPRVGKGRGRALYEASGGNPFYLEALARMEEGGLGTPGGLPPTVLAALQVELAELSPGALLVAQGAAVAADEFDPAIAAVAAEVATADALDALDELARRDIVRAYGGRFRFRHPLVRRAVYESAAAGWRVAAHTRIAARLAALGAPAVAQAGHLERSGSFGDPRAVQVLVDAARSVAAHAPATSAHWLQAAVRLMPDDPGGRDSRMELLLELSRAQGVSGRLAEGRDTGRELLRMLPLDDYERRGRAARLCALMERQLDRPHEARALLLDELGRMPNPRGAAAVPLRMRLVAESLMRVDFDAAQAVLDLMPDAAEGWEPGLAVAVAALRPMPAYAAGRTADAVRYADAAGRLMAAAPDDHLAEWLDALSWLCWAEMNMGRHAEALRHFDRAAAVAAATGQSYILTNLLAGKARTLVMTGRLAEALATAEESEEEARLLDSGQQLVFALTQRCLAASWSGDDEAAILAGEEAVRRGVGGGEVWGAMARHARGQALINSGRLEEGAQAVLEACDGFAAPRLDRGTLMMSCETLAQAAADLGRPDRAAAWAERAAAMDDPRLPAFAGLVLLARAHALRSRKPARAAETAGEAAALLAGAGRRLDTGRARLAAGLAHLDAGDRGRARAELKDAAADFDACGARTLKARTDRELRRLGVRTASAPVARADTPFGLSPRELEVALLVAEGLTNQQVAQRLFLSVRTVETHLSRIFAKLDVSSRVGVATALSRAI</sequence>
<keyword evidence="6" id="KW-1185">Reference proteome</keyword>
<dbReference type="InterPro" id="IPR027417">
    <property type="entry name" value="P-loop_NTPase"/>
</dbReference>
<dbReference type="InterPro" id="IPR016032">
    <property type="entry name" value="Sig_transdc_resp-reg_C-effctor"/>
</dbReference>
<name>A0ABW6VFT3_MICFU</name>
<dbReference type="EMBL" id="JBIAXI010000029">
    <property type="protein sequence ID" value="MFF4778233.1"/>
    <property type="molecule type" value="Genomic_DNA"/>
</dbReference>
<dbReference type="PROSITE" id="PS00622">
    <property type="entry name" value="HTH_LUXR_1"/>
    <property type="match status" value="1"/>
</dbReference>
<dbReference type="InterPro" id="IPR011990">
    <property type="entry name" value="TPR-like_helical_dom_sf"/>
</dbReference>